<protein>
    <submittedName>
        <fullName evidence="1">Uncharacterized protein</fullName>
    </submittedName>
</protein>
<sequence length="359" mass="41721">MRSDLTTARIVEHIAELQDKSGLFPSVRSNPTVFYRRLDTNVFFTAITVFTLQQLRASVSVESQQLIDQISLRAIEAYTLFRNKDGLKTYNFWPTRPSQHFSNGYIFRHFDHFRIPDDIDDTAMVYLTTDPSVDDLRWLKVKLSQHANTVQRTIQNTYPDYKGLQAYSTWFGKNMGIDFDACALSNMLYCMYQYDLPRNQHDIDSLTYIRSIVETGRYVTDPFQCAPHYARTSLIIYHVSRLVAAFSIPELTSIRTRLITDAQHELTKSTNRVEQIVLAIALLRLGEVPPTIDVNLIERDFDSFHFFIAGLLTAYEQPWLRQFASRSLMQMRWQCEAHNWALVAEYLVLMKAPPYPISV</sequence>
<organism evidence="1 2">
    <name type="scientific">Spirosoma soli</name>
    <dbReference type="NCBI Taxonomy" id="1770529"/>
    <lineage>
        <taxon>Bacteria</taxon>
        <taxon>Pseudomonadati</taxon>
        <taxon>Bacteroidota</taxon>
        <taxon>Cytophagia</taxon>
        <taxon>Cytophagales</taxon>
        <taxon>Cytophagaceae</taxon>
        <taxon>Spirosoma</taxon>
    </lineage>
</organism>
<accession>A0ABW5M9J9</accession>
<proteinExistence type="predicted"/>
<dbReference type="EMBL" id="JBHULN010000013">
    <property type="protein sequence ID" value="MFD2572879.1"/>
    <property type="molecule type" value="Genomic_DNA"/>
</dbReference>
<comment type="caution">
    <text evidence="1">The sequence shown here is derived from an EMBL/GenBank/DDBJ whole genome shotgun (WGS) entry which is preliminary data.</text>
</comment>
<gene>
    <name evidence="1" type="ORF">ACFSUS_19715</name>
</gene>
<evidence type="ECO:0000313" key="1">
    <source>
        <dbReference type="EMBL" id="MFD2572879.1"/>
    </source>
</evidence>
<dbReference type="RefSeq" id="WP_381525468.1">
    <property type="nucleotide sequence ID" value="NZ_JBHULN010000013.1"/>
</dbReference>
<evidence type="ECO:0000313" key="2">
    <source>
        <dbReference type="Proteomes" id="UP001597469"/>
    </source>
</evidence>
<dbReference type="Proteomes" id="UP001597469">
    <property type="component" value="Unassembled WGS sequence"/>
</dbReference>
<name>A0ABW5M9J9_9BACT</name>
<reference evidence="2" key="1">
    <citation type="journal article" date="2019" name="Int. J. Syst. Evol. Microbiol.">
        <title>The Global Catalogue of Microorganisms (GCM) 10K type strain sequencing project: providing services to taxonomists for standard genome sequencing and annotation.</title>
        <authorList>
            <consortium name="The Broad Institute Genomics Platform"/>
            <consortium name="The Broad Institute Genome Sequencing Center for Infectious Disease"/>
            <person name="Wu L."/>
            <person name="Ma J."/>
        </authorList>
    </citation>
    <scope>NUCLEOTIDE SEQUENCE [LARGE SCALE GENOMIC DNA]</scope>
    <source>
        <strain evidence="2">KCTC 42805</strain>
    </source>
</reference>
<keyword evidence="2" id="KW-1185">Reference proteome</keyword>